<dbReference type="InterPro" id="IPR000315">
    <property type="entry name" value="Znf_B-box"/>
</dbReference>
<keyword evidence="1" id="KW-0479">Metal-binding</keyword>
<feature type="domain" description="Bromo" evidence="8">
    <location>
        <begin position="487"/>
        <end position="546"/>
    </location>
</feature>
<dbReference type="CDD" id="cd04369">
    <property type="entry name" value="Bromodomain"/>
    <property type="match status" value="1"/>
</dbReference>
<keyword evidence="2 5" id="KW-0863">Zinc-finger</keyword>
<keyword evidence="3" id="KW-0862">Zinc</keyword>
<dbReference type="SUPFAM" id="SSF57903">
    <property type="entry name" value="FYVE/PHD zinc finger"/>
    <property type="match status" value="1"/>
</dbReference>
<dbReference type="InterPro" id="IPR017907">
    <property type="entry name" value="Znf_RING_CS"/>
</dbReference>
<evidence type="ECO:0000256" key="3">
    <source>
        <dbReference type="ARBA" id="ARBA00022833"/>
    </source>
</evidence>
<name>A0A6G0Z3V0_APHCR</name>
<evidence type="ECO:0000256" key="2">
    <source>
        <dbReference type="ARBA" id="ARBA00022771"/>
    </source>
</evidence>
<feature type="domain" description="B box-type" evidence="9">
    <location>
        <begin position="100"/>
        <end position="141"/>
    </location>
</feature>
<evidence type="ECO:0000313" key="11">
    <source>
        <dbReference type="Proteomes" id="UP000478052"/>
    </source>
</evidence>
<dbReference type="SUPFAM" id="SSF47370">
    <property type="entry name" value="Bromodomain"/>
    <property type="match status" value="1"/>
</dbReference>
<evidence type="ECO:0000256" key="1">
    <source>
        <dbReference type="ARBA" id="ARBA00022723"/>
    </source>
</evidence>
<organism evidence="10 11">
    <name type="scientific">Aphis craccivora</name>
    <name type="common">Cowpea aphid</name>
    <dbReference type="NCBI Taxonomy" id="307492"/>
    <lineage>
        <taxon>Eukaryota</taxon>
        <taxon>Metazoa</taxon>
        <taxon>Ecdysozoa</taxon>
        <taxon>Arthropoda</taxon>
        <taxon>Hexapoda</taxon>
        <taxon>Insecta</taxon>
        <taxon>Pterygota</taxon>
        <taxon>Neoptera</taxon>
        <taxon>Paraneoptera</taxon>
        <taxon>Hemiptera</taxon>
        <taxon>Sternorrhyncha</taxon>
        <taxon>Aphidomorpha</taxon>
        <taxon>Aphidoidea</taxon>
        <taxon>Aphididae</taxon>
        <taxon>Aphidini</taxon>
        <taxon>Aphis</taxon>
        <taxon>Aphis</taxon>
    </lineage>
</organism>
<evidence type="ECO:0000259" key="8">
    <source>
        <dbReference type="PROSITE" id="PS50014"/>
    </source>
</evidence>
<dbReference type="PROSITE" id="PS00518">
    <property type="entry name" value="ZF_RING_1"/>
    <property type="match status" value="1"/>
</dbReference>
<dbReference type="Gene3D" id="3.30.40.10">
    <property type="entry name" value="Zinc/RING finger domain, C3HC4 (zinc finger)"/>
    <property type="match status" value="1"/>
</dbReference>
<dbReference type="PROSITE" id="PS50014">
    <property type="entry name" value="BROMODOMAIN_2"/>
    <property type="match status" value="1"/>
</dbReference>
<evidence type="ECO:0000259" key="9">
    <source>
        <dbReference type="PROSITE" id="PS50119"/>
    </source>
</evidence>
<evidence type="ECO:0000256" key="5">
    <source>
        <dbReference type="PROSITE-ProRule" id="PRU00024"/>
    </source>
</evidence>
<dbReference type="EMBL" id="VUJU01001493">
    <property type="protein sequence ID" value="KAF0765068.1"/>
    <property type="molecule type" value="Genomic_DNA"/>
</dbReference>
<accession>A0A6G0Z3V0</accession>
<keyword evidence="4 6" id="KW-0103">Bromodomain</keyword>
<dbReference type="InterPro" id="IPR013083">
    <property type="entry name" value="Znf_RING/FYVE/PHD"/>
</dbReference>
<gene>
    <name evidence="10" type="ORF">FWK35_00005107</name>
</gene>
<proteinExistence type="predicted"/>
<dbReference type="GO" id="GO:0008270">
    <property type="term" value="F:zinc ion binding"/>
    <property type="evidence" value="ECO:0007669"/>
    <property type="project" value="UniProtKB-KW"/>
</dbReference>
<protein>
    <submittedName>
        <fullName evidence="10">Transcription intermediary factor 1-alpha-like</fullName>
    </submittedName>
</protein>
<evidence type="ECO:0000313" key="10">
    <source>
        <dbReference type="EMBL" id="KAF0765068.1"/>
    </source>
</evidence>
<dbReference type="OrthoDB" id="1870062at2759"/>
<keyword evidence="7" id="KW-0175">Coiled coil</keyword>
<dbReference type="Pfam" id="PF00643">
    <property type="entry name" value="zf-B_box"/>
    <property type="match status" value="1"/>
</dbReference>
<dbReference type="InterPro" id="IPR001487">
    <property type="entry name" value="Bromodomain"/>
</dbReference>
<keyword evidence="11" id="KW-1185">Reference proteome</keyword>
<evidence type="ECO:0000256" key="6">
    <source>
        <dbReference type="PROSITE-ProRule" id="PRU00035"/>
    </source>
</evidence>
<feature type="coiled-coil region" evidence="7">
    <location>
        <begin position="163"/>
        <end position="190"/>
    </location>
</feature>
<evidence type="ECO:0000256" key="4">
    <source>
        <dbReference type="ARBA" id="ARBA00023117"/>
    </source>
</evidence>
<dbReference type="InterPro" id="IPR036427">
    <property type="entry name" value="Bromodomain-like_sf"/>
</dbReference>
<dbReference type="SUPFAM" id="SSF57850">
    <property type="entry name" value="RING/U-box"/>
    <property type="match status" value="1"/>
</dbReference>
<dbReference type="AlphaFoldDB" id="A0A6G0Z3V0"/>
<dbReference type="PROSITE" id="PS50119">
    <property type="entry name" value="ZF_BBOX"/>
    <property type="match status" value="1"/>
</dbReference>
<dbReference type="SUPFAM" id="SSF57845">
    <property type="entry name" value="B-box zinc-binding domain"/>
    <property type="match status" value="1"/>
</dbReference>
<dbReference type="Proteomes" id="UP000478052">
    <property type="component" value="Unassembled WGS sequence"/>
</dbReference>
<comment type="caution">
    <text evidence="10">The sequence shown here is derived from an EMBL/GenBank/DDBJ whole genome shotgun (WGS) entry which is preliminary data.</text>
</comment>
<dbReference type="InterPro" id="IPR001841">
    <property type="entry name" value="Znf_RING"/>
</dbReference>
<sequence length="546" mass="63581">MASTSTSEIKIDNVHEEIDIWSVGKCVICNMELTGESKMLECLHFICKDCIAKKNSDSGVKCKCLTVTKDQLIDYHIGSSNLNINKDHNPNAQITYPIVDEFPVCPTCTNTYADVYCTQCSILLCQFCHLHSHHNHNYKVLEKFRKEINSNVFLEKFKLESKNKNFDTSIKETEKQVENFKIQKTAIYEEIDKETEKLHKEINKRAFELKYLVDNCFLDTVGETDKIIQTFKDLQNKNKYYIEITKLVLNDNYLSDILNVSRVVLPKLENINRNIINISEVISKIEIDLKNNFEETMNNCISTIKELGNIITSPVFSLSKTKNINTSKNVGQTLVNLQTLSTKPKMKFPFQYIEEEVNTSSHFNNMDIENVDTEPTESWMNTIECICCFQLGEELIKCVNCYRRYHRHCHVPSLPDEMPIQELHSQLPSFPRYWKCTMCKSLKFTFPTEFELQELNFSGVLIGEPGRMIIEFILMALFCDRYNSVYFRECPCTKVYATFYEKISNPISLNIIKNRLESNTYYTTLSHVIDDLKQVFLDAMMFFHLP</sequence>
<reference evidence="10 11" key="1">
    <citation type="submission" date="2019-08" db="EMBL/GenBank/DDBJ databases">
        <title>Whole genome of Aphis craccivora.</title>
        <authorList>
            <person name="Voronova N.V."/>
            <person name="Shulinski R.S."/>
            <person name="Bandarenka Y.V."/>
            <person name="Zhorov D.G."/>
            <person name="Warner D."/>
        </authorList>
    </citation>
    <scope>NUCLEOTIDE SEQUENCE [LARGE SCALE GENOMIC DNA]</scope>
    <source>
        <strain evidence="10">180601</strain>
        <tissue evidence="10">Whole Body</tissue>
    </source>
</reference>
<dbReference type="SMART" id="SM00184">
    <property type="entry name" value="RING"/>
    <property type="match status" value="1"/>
</dbReference>
<dbReference type="Gene3D" id="3.30.160.60">
    <property type="entry name" value="Classic Zinc Finger"/>
    <property type="match status" value="1"/>
</dbReference>
<dbReference type="InterPro" id="IPR011011">
    <property type="entry name" value="Znf_FYVE_PHD"/>
</dbReference>
<evidence type="ECO:0000256" key="7">
    <source>
        <dbReference type="SAM" id="Coils"/>
    </source>
</evidence>
<dbReference type="Pfam" id="PF00439">
    <property type="entry name" value="Bromodomain"/>
    <property type="match status" value="1"/>
</dbReference>
<dbReference type="Gene3D" id="1.20.920.10">
    <property type="entry name" value="Bromodomain-like"/>
    <property type="match status" value="1"/>
</dbReference>